<accession>A0A9X3S7L4</accession>
<reference evidence="1" key="1">
    <citation type="submission" date="2022-10" db="EMBL/GenBank/DDBJ databases">
        <title>The WGS of Solirubrobacter phytolaccae KCTC 29190.</title>
        <authorList>
            <person name="Jiang Z."/>
        </authorList>
    </citation>
    <scope>NUCLEOTIDE SEQUENCE</scope>
    <source>
        <strain evidence="1">KCTC 29190</strain>
    </source>
</reference>
<dbReference type="RefSeq" id="WP_270023571.1">
    <property type="nucleotide sequence ID" value="NZ_JAPDDP010000004.1"/>
</dbReference>
<sequence length="106" mass="11776">MGLPLDYERRVDDEPEVRWRVTADGAFLHARGEGELVEKRRFSAAGLDALRAAIPDFAALAPAPEPDDVTLEERWSADGRTYVVYADEPPALTALRAEVDRLVANR</sequence>
<keyword evidence="2" id="KW-1185">Reference proteome</keyword>
<organism evidence="1 2">
    <name type="scientific">Solirubrobacter phytolaccae</name>
    <dbReference type="NCBI Taxonomy" id="1404360"/>
    <lineage>
        <taxon>Bacteria</taxon>
        <taxon>Bacillati</taxon>
        <taxon>Actinomycetota</taxon>
        <taxon>Thermoleophilia</taxon>
        <taxon>Solirubrobacterales</taxon>
        <taxon>Solirubrobacteraceae</taxon>
        <taxon>Solirubrobacter</taxon>
    </lineage>
</organism>
<proteinExistence type="predicted"/>
<dbReference type="EMBL" id="JAPDDP010000004">
    <property type="protein sequence ID" value="MDA0179301.1"/>
    <property type="molecule type" value="Genomic_DNA"/>
</dbReference>
<protein>
    <submittedName>
        <fullName evidence="1">Uncharacterized protein</fullName>
    </submittedName>
</protein>
<evidence type="ECO:0000313" key="1">
    <source>
        <dbReference type="EMBL" id="MDA0179301.1"/>
    </source>
</evidence>
<comment type="caution">
    <text evidence="1">The sequence shown here is derived from an EMBL/GenBank/DDBJ whole genome shotgun (WGS) entry which is preliminary data.</text>
</comment>
<name>A0A9X3S7L4_9ACTN</name>
<dbReference type="AlphaFoldDB" id="A0A9X3S7L4"/>
<dbReference type="Proteomes" id="UP001147653">
    <property type="component" value="Unassembled WGS sequence"/>
</dbReference>
<evidence type="ECO:0000313" key="2">
    <source>
        <dbReference type="Proteomes" id="UP001147653"/>
    </source>
</evidence>
<gene>
    <name evidence="1" type="ORF">OJ997_03245</name>
</gene>